<dbReference type="Pfam" id="PF03968">
    <property type="entry name" value="LptD_N"/>
    <property type="match status" value="1"/>
</dbReference>
<dbReference type="NCBIfam" id="NF002997">
    <property type="entry name" value="PRK03761.1"/>
    <property type="match status" value="1"/>
</dbReference>
<dbReference type="GO" id="GO:0043165">
    <property type="term" value="P:Gram-negative-bacterium-type cell outer membrane assembly"/>
    <property type="evidence" value="ECO:0007669"/>
    <property type="project" value="UniProtKB-UniRule"/>
</dbReference>
<dbReference type="GO" id="GO:0009279">
    <property type="term" value="C:cell outer membrane"/>
    <property type="evidence" value="ECO:0007669"/>
    <property type="project" value="UniProtKB-SubCell"/>
</dbReference>
<proteinExistence type="inferred from homology"/>
<dbReference type="AlphaFoldDB" id="A0A0M6W9B9"/>
<feature type="domain" description="LptD C-terminal" evidence="6">
    <location>
        <begin position="309"/>
        <end position="700"/>
    </location>
</feature>
<dbReference type="PANTHER" id="PTHR30189">
    <property type="entry name" value="LPS-ASSEMBLY PROTEIN"/>
    <property type="match status" value="1"/>
</dbReference>
<gene>
    <name evidence="4 7" type="primary">lptD</name>
    <name evidence="7" type="ORF">SOFFGTOCOR_0085</name>
</gene>
<dbReference type="InterPro" id="IPR005653">
    <property type="entry name" value="OstA-like_N"/>
</dbReference>
<evidence type="ECO:0000256" key="2">
    <source>
        <dbReference type="ARBA" id="ARBA00023136"/>
    </source>
</evidence>
<dbReference type="InterPro" id="IPR050218">
    <property type="entry name" value="LptD"/>
</dbReference>
<evidence type="ECO:0000259" key="5">
    <source>
        <dbReference type="Pfam" id="PF03968"/>
    </source>
</evidence>
<organism evidence="7 8">
    <name type="scientific">Candidatus Providencia siddallii</name>
    <dbReference type="NCBI Taxonomy" id="1715285"/>
    <lineage>
        <taxon>Bacteria</taxon>
        <taxon>Pseudomonadati</taxon>
        <taxon>Pseudomonadota</taxon>
        <taxon>Gammaproteobacteria</taxon>
        <taxon>Enterobacterales</taxon>
        <taxon>Morganellaceae</taxon>
        <taxon>Providencia</taxon>
    </lineage>
</organism>
<evidence type="ECO:0000313" key="8">
    <source>
        <dbReference type="Proteomes" id="UP000242301"/>
    </source>
</evidence>
<dbReference type="InterPro" id="IPR007543">
    <property type="entry name" value="LptD_C"/>
</dbReference>
<dbReference type="STRING" id="1715285.SOFFGTOCOR_0085"/>
<evidence type="ECO:0000256" key="4">
    <source>
        <dbReference type="HAMAP-Rule" id="MF_01411"/>
    </source>
</evidence>
<evidence type="ECO:0000259" key="6">
    <source>
        <dbReference type="Pfam" id="PF04453"/>
    </source>
</evidence>
<dbReference type="Proteomes" id="UP000242301">
    <property type="component" value="Unassembled WGS sequence"/>
</dbReference>
<dbReference type="EMBL" id="CVRF01000001">
    <property type="protein sequence ID" value="CRK85531.1"/>
    <property type="molecule type" value="Genomic_DNA"/>
</dbReference>
<reference evidence="8" key="1">
    <citation type="submission" date="2015-05" db="EMBL/GenBank/DDBJ databases">
        <authorList>
            <person name="Manzano-Marin A."/>
        </authorList>
    </citation>
    <scope>NUCLEOTIDE SEQUENCE [LARGE SCALE GENOMIC DNA]</scope>
    <source>
        <strain evidence="8">officinalis</strain>
    </source>
</reference>
<keyword evidence="2 4" id="KW-0472">Membrane</keyword>
<dbReference type="Pfam" id="PF04453">
    <property type="entry name" value="LptD"/>
    <property type="match status" value="1"/>
</dbReference>
<comment type="subcellular location">
    <subcellularLocation>
        <location evidence="4">Cell outer membrane</location>
    </subcellularLocation>
</comment>
<evidence type="ECO:0000313" key="7">
    <source>
        <dbReference type="EMBL" id="CRK85531.1"/>
    </source>
</evidence>
<dbReference type="PANTHER" id="PTHR30189:SF1">
    <property type="entry name" value="LPS-ASSEMBLY PROTEIN LPTD"/>
    <property type="match status" value="1"/>
</dbReference>
<comment type="caution">
    <text evidence="4">Lacks conserved residue(s) required for the propagation of feature annotation.</text>
</comment>
<feature type="domain" description="Organic solvent tolerance-like N-terminal" evidence="5">
    <location>
        <begin position="51"/>
        <end position="191"/>
    </location>
</feature>
<dbReference type="GO" id="GO:1990351">
    <property type="term" value="C:transporter complex"/>
    <property type="evidence" value="ECO:0007669"/>
    <property type="project" value="TreeGrafter"/>
</dbReference>
<comment type="subunit">
    <text evidence="4">Component of the lipopolysaccharide transport and assembly complex. Interacts with LptE and LptA.</text>
</comment>
<evidence type="ECO:0000256" key="1">
    <source>
        <dbReference type="ARBA" id="ARBA00022729"/>
    </source>
</evidence>
<name>A0A0M6W9B9_9GAMM</name>
<evidence type="ECO:0000256" key="3">
    <source>
        <dbReference type="ARBA" id="ARBA00023237"/>
    </source>
</evidence>
<dbReference type="HAMAP" id="MF_01411">
    <property type="entry name" value="LPS_assembly_LptD"/>
    <property type="match status" value="1"/>
</dbReference>
<protein>
    <recommendedName>
        <fullName evidence="4">LPS-assembly protein LptD</fullName>
    </recommendedName>
</protein>
<comment type="similarity">
    <text evidence="4">Belongs to the LptD family.</text>
</comment>
<keyword evidence="1 4" id="KW-0732">Signal</keyword>
<keyword evidence="3 4" id="KW-0998">Cell outer membrane</keyword>
<keyword evidence="8" id="KW-1185">Reference proteome</keyword>
<dbReference type="InterPro" id="IPR020889">
    <property type="entry name" value="LipoPS_assembly_LptD"/>
</dbReference>
<dbReference type="GO" id="GO:0015920">
    <property type="term" value="P:lipopolysaccharide transport"/>
    <property type="evidence" value="ECO:0007669"/>
    <property type="project" value="InterPro"/>
</dbReference>
<accession>A0A0M6W9B9</accession>
<comment type="function">
    <text evidence="4">Together with LptE, is involved in the assembly of lipopolysaccharide (LPS) at the surface of the outer membrane.</text>
</comment>
<sequence>MIKNNLLKIFFILILSTCSYKSIADFKKQCILKTPIHKNNIVNNIDNLPVYIASDYLFSEYPKYIEYKGNVSVRQGNQTLTADNIKLIKTQKPDIEPILEANAIGNISYYDSLIYLTGTSAWYNLNNKNININNSKYFLLGNQSHGYADKISTREKNRFSIMENATFTTCLPKDNNWSIIGSKVIIDHKEETAKIKHARFRVGYIPIFYIPYIQLPIGNKNSSGFLSPTGKYSNNDGLEFSFPYYFNFKKNYNAIITPQFISRRGVKLNNEIHYSIASENGIIAFDFLNRDYKYNKDKEYGNVDKHYNNNRWLFYWNNPDSYLGNWNFDINFTKVSDSKYFTDFSSPYGNTTDGYLKQKFSLRYSGLDWNLKIAHKQFQIFTDNINKRIYKAEPQIDFNFYKKKIGVFDFQSYIQSTRFISVNKNNINVTRLHIEPEIKFPISNKLLSMNNNFKLFATSYTQNITNESFNKKSEKNIFRILPMFKSDIKTVLERSIFKDNKYIYTIEPHIQYVFIPYKNQFKIENFDSTLFLSDYSSLFNEKIYSGIDRIASANQFAAGIKNSLYDKNLIEKFNFSIGQIYFFKRPRVEDLDYIIKNKTDRYFLLLSSDVMWFINKNFGIRGDLKYDSSLGCITSGSTIAEYRLNYDRLLQFNYRFINHDYIQQVSNYNIVDSYYYKLPEYQQGISQIGSSISLPLNEFWNFVGSCYYDTKQWRLASQLFFLQYNTCCWGINLGYERKIVDWQDEKLNNEFYRKWSINIQIKGFNNDYHLNNQEILNKNIIPYRAIF</sequence>
<dbReference type="Gene3D" id="2.60.450.10">
    <property type="entry name" value="Lipopolysaccharide (LPS) transport protein A like domain"/>
    <property type="match status" value="1"/>
</dbReference>